<protein>
    <submittedName>
        <fullName evidence="2">Uncharacterized protein</fullName>
    </submittedName>
</protein>
<accession>A0A8S0ZF37</accession>
<keyword evidence="3" id="KW-1185">Reference proteome</keyword>
<dbReference type="AlphaFoldDB" id="A0A8S0ZF37"/>
<evidence type="ECO:0000313" key="3">
    <source>
        <dbReference type="Proteomes" id="UP000494106"/>
    </source>
</evidence>
<organism evidence="2 3">
    <name type="scientific">Arctia plantaginis</name>
    <name type="common">Wood tiger moth</name>
    <name type="synonym">Phalaena plantaginis</name>
    <dbReference type="NCBI Taxonomy" id="874455"/>
    <lineage>
        <taxon>Eukaryota</taxon>
        <taxon>Metazoa</taxon>
        <taxon>Ecdysozoa</taxon>
        <taxon>Arthropoda</taxon>
        <taxon>Hexapoda</taxon>
        <taxon>Insecta</taxon>
        <taxon>Pterygota</taxon>
        <taxon>Neoptera</taxon>
        <taxon>Endopterygota</taxon>
        <taxon>Lepidoptera</taxon>
        <taxon>Glossata</taxon>
        <taxon>Ditrysia</taxon>
        <taxon>Noctuoidea</taxon>
        <taxon>Erebidae</taxon>
        <taxon>Arctiinae</taxon>
        <taxon>Arctia</taxon>
    </lineage>
</organism>
<proteinExistence type="predicted"/>
<evidence type="ECO:0000313" key="2">
    <source>
        <dbReference type="EMBL" id="CAB3230822.1"/>
    </source>
</evidence>
<dbReference type="Proteomes" id="UP000494106">
    <property type="component" value="Unassembled WGS sequence"/>
</dbReference>
<sequence length="237" mass="27190">MERKDAPSRVITLNTLYHSDTTDIEHVLVITYKTDPKGEEFYGGHSVLQHYNLDELFVNRVLTLVGAGTHIPLINSRLMMNAKNNSISMASSLNPYPRTTDYANPNKRMREKRKDADVRLSIGAVQLVNFSPYNRESDEVSETVLSSIYQGGDLKKLPKRERATTSKITDGKNKTLTKERDTITTRKEGPSKDARASNVEPKEKKEDKKKRIQPYPCWTGRKKMIPMMLTYIWRANR</sequence>
<feature type="compositionally biased region" description="Basic and acidic residues" evidence="1">
    <location>
        <begin position="158"/>
        <end position="206"/>
    </location>
</feature>
<reference evidence="2 3" key="1">
    <citation type="submission" date="2020-04" db="EMBL/GenBank/DDBJ databases">
        <authorList>
            <person name="Wallbank WR R."/>
            <person name="Pardo Diaz C."/>
            <person name="Kozak K."/>
            <person name="Martin S."/>
            <person name="Jiggins C."/>
            <person name="Moest M."/>
            <person name="Warren A I."/>
            <person name="Byers J.R.P. K."/>
            <person name="Montejo-Kovacevich G."/>
            <person name="Yen C E."/>
        </authorList>
    </citation>
    <scope>NUCLEOTIDE SEQUENCE [LARGE SCALE GENOMIC DNA]</scope>
</reference>
<feature type="region of interest" description="Disordered" evidence="1">
    <location>
        <begin position="158"/>
        <end position="214"/>
    </location>
</feature>
<dbReference type="OrthoDB" id="7464809at2759"/>
<evidence type="ECO:0000256" key="1">
    <source>
        <dbReference type="SAM" id="MobiDB-lite"/>
    </source>
</evidence>
<gene>
    <name evidence="2" type="ORF">APLA_LOCUS4366</name>
</gene>
<comment type="caution">
    <text evidence="2">The sequence shown here is derived from an EMBL/GenBank/DDBJ whole genome shotgun (WGS) entry which is preliminary data.</text>
</comment>
<dbReference type="EMBL" id="CADEBC010000428">
    <property type="protein sequence ID" value="CAB3230822.1"/>
    <property type="molecule type" value="Genomic_DNA"/>
</dbReference>
<name>A0A8S0ZF37_ARCPL</name>